<keyword evidence="4" id="KW-0347">Helicase</keyword>
<dbReference type="Gene3D" id="3.40.50.300">
    <property type="entry name" value="P-loop containing nucleotide triphosphate hydrolases"/>
    <property type="match status" value="1"/>
</dbReference>
<keyword evidence="1" id="KW-0175">Coiled coil</keyword>
<dbReference type="RefSeq" id="WP_241792385.1">
    <property type="nucleotide sequence ID" value="NZ_JALBUU010000001.1"/>
</dbReference>
<reference evidence="4 5" key="1">
    <citation type="submission" date="2022-03" db="EMBL/GenBank/DDBJ databases">
        <title>Complete genome analysis of Roseomonas KG 17.1 : a prolific producer of plant growth promoters.</title>
        <authorList>
            <person name="Saadouli I."/>
            <person name="Najjari A."/>
            <person name="Mosbah A."/>
            <person name="Ouzari H.I."/>
        </authorList>
    </citation>
    <scope>NUCLEOTIDE SEQUENCE [LARGE SCALE GENOMIC DNA]</scope>
    <source>
        <strain evidence="4 5">KG17-1</strain>
    </source>
</reference>
<evidence type="ECO:0000259" key="3">
    <source>
        <dbReference type="PROSITE" id="PS51194"/>
    </source>
</evidence>
<dbReference type="Gene3D" id="3.40.50.10810">
    <property type="entry name" value="Tandem AAA-ATPase domain"/>
    <property type="match status" value="1"/>
</dbReference>
<keyword evidence="5" id="KW-1185">Reference proteome</keyword>
<accession>A0ABS9VZU7</accession>
<dbReference type="GO" id="GO:0004386">
    <property type="term" value="F:helicase activity"/>
    <property type="evidence" value="ECO:0007669"/>
    <property type="project" value="UniProtKB-KW"/>
</dbReference>
<feature type="domain" description="Helicase C-terminal" evidence="3">
    <location>
        <begin position="373"/>
        <end position="547"/>
    </location>
</feature>
<keyword evidence="4" id="KW-0547">Nucleotide-binding</keyword>
<dbReference type="SUPFAM" id="SSF52540">
    <property type="entry name" value="P-loop containing nucleoside triphosphate hydrolases"/>
    <property type="match status" value="1"/>
</dbReference>
<evidence type="ECO:0000259" key="2">
    <source>
        <dbReference type="PROSITE" id="PS51192"/>
    </source>
</evidence>
<evidence type="ECO:0000256" key="1">
    <source>
        <dbReference type="SAM" id="Coils"/>
    </source>
</evidence>
<dbReference type="InterPro" id="IPR000330">
    <property type="entry name" value="SNF2_N"/>
</dbReference>
<dbReference type="EMBL" id="JALBUU010000001">
    <property type="protein sequence ID" value="MCI0752155.1"/>
    <property type="molecule type" value="Genomic_DNA"/>
</dbReference>
<dbReference type="Proteomes" id="UP001201985">
    <property type="component" value="Unassembled WGS sequence"/>
</dbReference>
<name>A0ABS9VZU7_9PROT</name>
<dbReference type="Pfam" id="PF00176">
    <property type="entry name" value="SNF2-rel_dom"/>
    <property type="match status" value="1"/>
</dbReference>
<feature type="domain" description="Helicase ATP-binding" evidence="2">
    <location>
        <begin position="47"/>
        <end position="206"/>
    </location>
</feature>
<protein>
    <submittedName>
        <fullName evidence="4">DEAD/DEAH box helicase family protein</fullName>
    </submittedName>
</protein>
<comment type="caution">
    <text evidence="4">The sequence shown here is derived from an EMBL/GenBank/DDBJ whole genome shotgun (WGS) entry which is preliminary data.</text>
</comment>
<dbReference type="InterPro" id="IPR014001">
    <property type="entry name" value="Helicase_ATP-bd"/>
</dbReference>
<evidence type="ECO:0000313" key="5">
    <source>
        <dbReference type="Proteomes" id="UP001201985"/>
    </source>
</evidence>
<dbReference type="SMART" id="SM00487">
    <property type="entry name" value="DEXDc"/>
    <property type="match status" value="1"/>
</dbReference>
<dbReference type="PROSITE" id="PS51192">
    <property type="entry name" value="HELICASE_ATP_BIND_1"/>
    <property type="match status" value="1"/>
</dbReference>
<dbReference type="PANTHER" id="PTHR10799">
    <property type="entry name" value="SNF2/RAD54 HELICASE FAMILY"/>
    <property type="match status" value="1"/>
</dbReference>
<dbReference type="InterPro" id="IPR038718">
    <property type="entry name" value="SNF2-like_sf"/>
</dbReference>
<keyword evidence="4" id="KW-0378">Hydrolase</keyword>
<dbReference type="InterPro" id="IPR027417">
    <property type="entry name" value="P-loop_NTPase"/>
</dbReference>
<dbReference type="PROSITE" id="PS51194">
    <property type="entry name" value="HELICASE_CTER"/>
    <property type="match status" value="1"/>
</dbReference>
<proteinExistence type="predicted"/>
<gene>
    <name evidence="4" type="ORF">MON41_00060</name>
</gene>
<keyword evidence="4" id="KW-0067">ATP-binding</keyword>
<organism evidence="4 5">
    <name type="scientific">Teichococcus vastitatis</name>
    <dbReference type="NCBI Taxonomy" id="2307076"/>
    <lineage>
        <taxon>Bacteria</taxon>
        <taxon>Pseudomonadati</taxon>
        <taxon>Pseudomonadota</taxon>
        <taxon>Alphaproteobacteria</taxon>
        <taxon>Acetobacterales</taxon>
        <taxon>Roseomonadaceae</taxon>
        <taxon>Roseomonas</taxon>
    </lineage>
</organism>
<dbReference type="InterPro" id="IPR001650">
    <property type="entry name" value="Helicase_C-like"/>
</dbReference>
<evidence type="ECO:0000313" key="4">
    <source>
        <dbReference type="EMBL" id="MCI0752155.1"/>
    </source>
</evidence>
<dbReference type="Pfam" id="PF00271">
    <property type="entry name" value="Helicase_C"/>
    <property type="match status" value="1"/>
</dbReference>
<feature type="coiled-coil region" evidence="1">
    <location>
        <begin position="936"/>
        <end position="963"/>
    </location>
</feature>
<sequence>MSRNLYVDLCLRVQALRRQAEEARTPLAPALGVAGSIYTHQIANVLRVLTDVRVRHLLADEVGLGKTVQALMILNALRRQRRNLRALIVVPDDTLMVQWRNEIMARAHTAPYETDAAEDGQYIRLAWGDQLRQKDAAGAHKLSLTDIDPARYQVLVVDELHRLREDLQDRIVRVSSEFEHLLVLTATPSFQRPERHAQLFALLEPERAARARWGVADAASELAVNDDLSKWPEWAAQRVVDALLERDHAAAATSKQDSLKETAMALCAYRRVIRTRRVDYSGVLPQRQHHPIVVEPLGAEVDRQTLMWRYFTHLDSLSARFDRVLLAKRAILSPPSIEQRVDFFRRRGHERDGLLERVKPLVHKSNGDSRADALVDLLAKIWTYAPEERVLVAAQDNLTVDYLFGLVQTRLPEIGPIGARVPLIAARVRQGMDTDAADDLAAVGNETIDNLGDFQRGDARVLFATERVQVGLNLQCARVLVLYSVPWRPEEVEQWIGRLDRIGNVAAFSSEGAARTIDVYTIAQRGLVDEKVVAVLGRCRVFDRGVNLDGTHLAEVAQAIEDAALRPEAVSWRGLEERTAVMAAEDARQELTSALRPHLPWHVGWAASLRERLDAMRPVAPVIGEVLNDPFAGPKAWDRAMESMLRLLDRTGEYYLRSNTDPDTGTRFRTLWYRFGDVREFGHRPVTAKVVFTFGADPSHERSPRHAHAFITRRADIGSPPLLDVTMMLDGIPITRKLRFANFGDQLHDELVDGWANQGLMHQALDVTYFDDHELWKHAQPGWFLLRIRTLDPAEALTHQRTLEATERAVAAAVTRSPTEKLVELMAPFSRAAHCALEADARWLRASLPARTDLCVRRRTPAGWQDVPQQCIAALMNPMAHEREGLPRAATLPEPDSAIKVELGQLRAGDQGGDVVWSTERSAFASELRARLCIIAEEAADARELANRELMRAEAAVSDAQERGSRAQITRAENVRDIAADIAAMTEVYWGQREAWLRDCAAAIVDLRPRERLVAAIRARRTSN</sequence>